<evidence type="ECO:0000259" key="3">
    <source>
        <dbReference type="PROSITE" id="PS51196"/>
    </source>
</evidence>
<feature type="domain" description="SecA family profile" evidence="3">
    <location>
        <begin position="1"/>
        <end position="260"/>
    </location>
</feature>
<dbReference type="AlphaFoldDB" id="A0A815DNS5"/>
<evidence type="ECO:0000313" key="4">
    <source>
        <dbReference type="EMBL" id="CAF1300283.1"/>
    </source>
</evidence>
<gene>
    <name evidence="4" type="ORF">GPM918_LOCUS28483</name>
    <name evidence="5" type="ORF">SRO942_LOCUS28987</name>
</gene>
<dbReference type="PANTHER" id="PTHR30612:SF0">
    <property type="entry name" value="CHLOROPLAST PROTEIN-TRANSPORTING ATPASE"/>
    <property type="match status" value="1"/>
</dbReference>
<reference evidence="4" key="1">
    <citation type="submission" date="2021-02" db="EMBL/GenBank/DDBJ databases">
        <authorList>
            <person name="Nowell W R."/>
        </authorList>
    </citation>
    <scope>NUCLEOTIDE SEQUENCE</scope>
</reference>
<dbReference type="EMBL" id="CAJOBC010037082">
    <property type="protein sequence ID" value="CAF4122920.1"/>
    <property type="molecule type" value="Genomic_DNA"/>
</dbReference>
<organism evidence="4 6">
    <name type="scientific">Didymodactylos carnosus</name>
    <dbReference type="NCBI Taxonomy" id="1234261"/>
    <lineage>
        <taxon>Eukaryota</taxon>
        <taxon>Metazoa</taxon>
        <taxon>Spiralia</taxon>
        <taxon>Gnathifera</taxon>
        <taxon>Rotifera</taxon>
        <taxon>Eurotatoria</taxon>
        <taxon>Bdelloidea</taxon>
        <taxon>Philodinida</taxon>
        <taxon>Philodinidae</taxon>
        <taxon>Didymodactylos</taxon>
    </lineage>
</organism>
<keyword evidence="6" id="KW-1185">Reference proteome</keyword>
<dbReference type="GO" id="GO:0006605">
    <property type="term" value="P:protein targeting"/>
    <property type="evidence" value="ECO:0007669"/>
    <property type="project" value="InterPro"/>
</dbReference>
<dbReference type="Proteomes" id="UP000663829">
    <property type="component" value="Unassembled WGS sequence"/>
</dbReference>
<keyword evidence="2" id="KW-0811">Translocation</keyword>
<name>A0A815DNS5_9BILA</name>
<evidence type="ECO:0000313" key="6">
    <source>
        <dbReference type="Proteomes" id="UP000663829"/>
    </source>
</evidence>
<dbReference type="PROSITE" id="PS51196">
    <property type="entry name" value="SECA_MOTOR_DEAD"/>
    <property type="match status" value="1"/>
</dbReference>
<keyword evidence="1" id="KW-0813">Transport</keyword>
<dbReference type="SUPFAM" id="SSF52540">
    <property type="entry name" value="P-loop containing nucleoside triphosphate hydrolases"/>
    <property type="match status" value="1"/>
</dbReference>
<sequence>MSIWIQSAFHVRDMTPNDTYIVSRDKLSPKSDVQITVMDKDTGIEQASTRWSNGVHQFLQLKHMRRITPESLKAVFISNMSFFKRCRNHIIGLTGSLGSFDEQLLLDKVYQLRFFELPRSAVLIICENVKNVLILKEYLANTYPNAKDYKSAYEDFHIDQLHPGDTLISTNLADRDTDLETSKKLEEKGGLHVITTYLPTNIRIEMQAFGRIARKGNHGTGEYIIQNQYDLSIETLKQLRNHQEKQRLDSFLMNDLSKVNIEEDLLQGFHHENLSCLGFIKLYQKIEKQLSDDLNLVYYGYQYIRFLLNSLKNRWAFWLDSMSESINMINMIGKKKIIEKFNEFQLTIENDLKANHFRKLVLEPNQTYQLTNFENFRKDKIDQIINFICENLLEKLKNRILAPALKHVANHFVSRGVEHFLGADRIEQISNTFELIHAAANPLTKKTQYADALTIFLADALIDMKQIYMDPKNVYPENGDGRSLQQMYHLYGDKVKTYVDKNGKIYVRRPISREYYRSIRGDKAAGPHEQQKIDAILGCVVTKNESINNEQICTLSRPNGSAITFLIRDNGDGIKHAELLIDGESITMDNKSQNKNDCYYNVVLVANEISQGKSFEDAMKIFDNESVVKNLRENVSLAIKMMKHC</sequence>
<dbReference type="InterPro" id="IPR000185">
    <property type="entry name" value="SecA"/>
</dbReference>
<dbReference type="PANTHER" id="PTHR30612">
    <property type="entry name" value="SECA INNER MEMBRANE COMPONENT OF SEC PROTEIN SECRETION SYSTEM"/>
    <property type="match status" value="1"/>
</dbReference>
<dbReference type="Gene3D" id="3.90.1440.10">
    <property type="entry name" value="SecA, preprotein cross-linking domain"/>
    <property type="match status" value="1"/>
</dbReference>
<evidence type="ECO:0000313" key="5">
    <source>
        <dbReference type="EMBL" id="CAF4122920.1"/>
    </source>
</evidence>
<dbReference type="GO" id="GO:0005524">
    <property type="term" value="F:ATP binding"/>
    <property type="evidence" value="ECO:0007669"/>
    <property type="project" value="InterPro"/>
</dbReference>
<dbReference type="InterPro" id="IPR027417">
    <property type="entry name" value="P-loop_NTPase"/>
</dbReference>
<dbReference type="OrthoDB" id="7128572at2759"/>
<evidence type="ECO:0000256" key="2">
    <source>
        <dbReference type="ARBA" id="ARBA00023010"/>
    </source>
</evidence>
<dbReference type="InterPro" id="IPR014018">
    <property type="entry name" value="SecA_motor_DEAD"/>
</dbReference>
<protein>
    <recommendedName>
        <fullName evidence="3">SecA family profile domain-containing protein</fullName>
    </recommendedName>
</protein>
<comment type="caution">
    <text evidence="4">The sequence shown here is derived from an EMBL/GenBank/DDBJ whole genome shotgun (WGS) entry which is preliminary data.</text>
</comment>
<proteinExistence type="predicted"/>
<evidence type="ECO:0000256" key="1">
    <source>
        <dbReference type="ARBA" id="ARBA00022927"/>
    </source>
</evidence>
<dbReference type="Proteomes" id="UP000681722">
    <property type="component" value="Unassembled WGS sequence"/>
</dbReference>
<dbReference type="GO" id="GO:0006886">
    <property type="term" value="P:intracellular protein transport"/>
    <property type="evidence" value="ECO:0007669"/>
    <property type="project" value="InterPro"/>
</dbReference>
<dbReference type="EMBL" id="CAJNOQ010012449">
    <property type="protein sequence ID" value="CAF1300283.1"/>
    <property type="molecule type" value="Genomic_DNA"/>
</dbReference>
<dbReference type="Gene3D" id="3.40.50.300">
    <property type="entry name" value="P-loop containing nucleotide triphosphate hydrolases"/>
    <property type="match status" value="2"/>
</dbReference>
<keyword evidence="1" id="KW-0653">Protein transport</keyword>
<accession>A0A815DNS5</accession>